<feature type="transmembrane region" description="Helical" evidence="16">
    <location>
        <begin position="77"/>
        <end position="97"/>
    </location>
</feature>
<evidence type="ECO:0000256" key="1">
    <source>
        <dbReference type="ARBA" id="ARBA00004448"/>
    </source>
</evidence>
<feature type="transmembrane region" description="Helical" evidence="16">
    <location>
        <begin position="203"/>
        <end position="221"/>
    </location>
</feature>
<geneLocation type="mitochondrion" evidence="20"/>
<dbReference type="InterPro" id="IPR018393">
    <property type="entry name" value="NADHpl_OxRdtase_5_subgr"/>
</dbReference>
<evidence type="ECO:0000259" key="18">
    <source>
        <dbReference type="Pfam" id="PF00662"/>
    </source>
</evidence>
<keyword evidence="13 16" id="KW-0496">Mitochondrion</keyword>
<feature type="transmembrane region" description="Helical" evidence="16">
    <location>
        <begin position="6"/>
        <end position="23"/>
    </location>
</feature>
<evidence type="ECO:0000313" key="20">
    <source>
        <dbReference type="EMBL" id="BBD52738.1"/>
    </source>
</evidence>
<dbReference type="PANTHER" id="PTHR42829:SF2">
    <property type="entry name" value="NADH-UBIQUINONE OXIDOREDUCTASE CHAIN 5"/>
    <property type="match status" value="1"/>
</dbReference>
<proteinExistence type="inferred from homology"/>
<feature type="transmembrane region" description="Helical" evidence="16">
    <location>
        <begin position="132"/>
        <end position="151"/>
    </location>
</feature>
<keyword evidence="5" id="KW-0679">Respiratory chain</keyword>
<evidence type="ECO:0000256" key="14">
    <source>
        <dbReference type="ARBA" id="ARBA00023136"/>
    </source>
</evidence>
<feature type="transmembrane region" description="Helical" evidence="16">
    <location>
        <begin position="397"/>
        <end position="419"/>
    </location>
</feature>
<evidence type="ECO:0000256" key="4">
    <source>
        <dbReference type="ARBA" id="ARBA00022448"/>
    </source>
</evidence>
<dbReference type="Pfam" id="PF06455">
    <property type="entry name" value="NADH5_C"/>
    <property type="match status" value="1"/>
</dbReference>
<evidence type="ECO:0000256" key="16">
    <source>
        <dbReference type="RuleBase" id="RU003404"/>
    </source>
</evidence>
<keyword evidence="6 16" id="KW-0812">Transmembrane</keyword>
<evidence type="ECO:0000256" key="8">
    <source>
        <dbReference type="ARBA" id="ARBA00022967"/>
    </source>
</evidence>
<comment type="subcellular location">
    <subcellularLocation>
        <location evidence="1">Mitochondrion inner membrane</location>
        <topology evidence="1">Multi-pass membrane protein</topology>
    </subcellularLocation>
</comment>
<sequence>MQQLTTMFYTLTLVILSYPLFPITKNPNPLLLIKLALATSLIPMLHLINTQQETQLSANWWFTTSMDIKINFTMDKYSLIFTPIALFVSWSIMEFSTWYMHSDPQINRFFKYLMIFLFSMIILITSNNMFQFLIGWEGVGIMSFFLINWWFSRHEANTSALQAIIYNRIGDVGLILTTVWLAMMTTTWDLQLAFLELKDSHPILALGLLLAATGKSAQFGLHPWLPAAMEGPTPVSALLHSSTMVVAGIFLLIRTNPMLSSMPNILTLALCLGAISTLFSAICATTQNDIKKIIAFSTSSQLGLMMVAIGLNLPELAFFHICTHAFFKALLFLCSGTIIHTVNNQDIRKMGGLQKLLPLTSSCMTTGNLALMGTPFLSGFYSKDTIIEALCNSHLNAWALALTLIATMLTATYTLRMVFLTQMLNPRFPPQHTCDETSPAMKNSLLRLTMGSIIAGLTLTPIIYTKTQILTMPPLTKLAAIIVTLTGLILAHDLMKKTTMLIPPKKLLPTNFSTQLGFFNTMIHRTIPNITLNTAQKTSTQIMDQIWLEMIPLLTCKTQIYATKKTTSAQKGDIKTFLTAFLMTTALSLIMLMLNYS</sequence>
<dbReference type="Pfam" id="PF00662">
    <property type="entry name" value="Proton_antipo_N"/>
    <property type="match status" value="1"/>
</dbReference>
<name>A0A348B081_9SAUR</name>
<comment type="similarity">
    <text evidence="16">Belongs to the complex I subunit 5 family.</text>
</comment>
<dbReference type="GO" id="GO:0008137">
    <property type="term" value="F:NADH dehydrogenase (ubiquinone) activity"/>
    <property type="evidence" value="ECO:0007669"/>
    <property type="project" value="UniProtKB-EC"/>
</dbReference>
<dbReference type="InterPro" id="IPR003945">
    <property type="entry name" value="NU5C-like"/>
</dbReference>
<dbReference type="EMBL" id="AB176924">
    <property type="protein sequence ID" value="BBD52738.1"/>
    <property type="molecule type" value="Genomic_DNA"/>
</dbReference>
<feature type="transmembrane region" description="Helical" evidence="16">
    <location>
        <begin position="574"/>
        <end position="594"/>
    </location>
</feature>
<evidence type="ECO:0000256" key="6">
    <source>
        <dbReference type="ARBA" id="ARBA00022692"/>
    </source>
</evidence>
<evidence type="ECO:0000256" key="7">
    <source>
        <dbReference type="ARBA" id="ARBA00022792"/>
    </source>
</evidence>
<evidence type="ECO:0000259" key="19">
    <source>
        <dbReference type="Pfam" id="PF06455"/>
    </source>
</evidence>
<dbReference type="PANTHER" id="PTHR42829">
    <property type="entry name" value="NADH-UBIQUINONE OXIDOREDUCTASE CHAIN 5"/>
    <property type="match status" value="1"/>
</dbReference>
<dbReference type="InterPro" id="IPR001516">
    <property type="entry name" value="Proton_antipo_N"/>
</dbReference>
<feature type="transmembrane region" description="Helical" evidence="16">
    <location>
        <begin position="163"/>
        <end position="183"/>
    </location>
</feature>
<evidence type="ECO:0000256" key="3">
    <source>
        <dbReference type="ARBA" id="ARBA00021096"/>
    </source>
</evidence>
<keyword evidence="4 16" id="KW-0813">Transport</keyword>
<evidence type="ECO:0000256" key="10">
    <source>
        <dbReference type="ARBA" id="ARBA00022989"/>
    </source>
</evidence>
<dbReference type="InterPro" id="IPR001750">
    <property type="entry name" value="ND/Mrp_TM"/>
</dbReference>
<dbReference type="GO" id="GO:0005743">
    <property type="term" value="C:mitochondrial inner membrane"/>
    <property type="evidence" value="ECO:0007669"/>
    <property type="project" value="UniProtKB-SubCell"/>
</dbReference>
<evidence type="ECO:0000256" key="15">
    <source>
        <dbReference type="ARBA" id="ARBA00049551"/>
    </source>
</evidence>
<dbReference type="PRINTS" id="PR01434">
    <property type="entry name" value="NADHDHGNASE5"/>
</dbReference>
<evidence type="ECO:0000256" key="5">
    <source>
        <dbReference type="ARBA" id="ARBA00022660"/>
    </source>
</evidence>
<protein>
    <recommendedName>
        <fullName evidence="3 16">NADH-ubiquinone oxidoreductase chain 5</fullName>
        <ecNumber evidence="2 16">7.1.1.2</ecNumber>
    </recommendedName>
</protein>
<evidence type="ECO:0000256" key="2">
    <source>
        <dbReference type="ARBA" id="ARBA00012944"/>
    </source>
</evidence>
<evidence type="ECO:0000259" key="17">
    <source>
        <dbReference type="Pfam" id="PF00361"/>
    </source>
</evidence>
<keyword evidence="14 16" id="KW-0472">Membrane</keyword>
<evidence type="ECO:0000256" key="13">
    <source>
        <dbReference type="ARBA" id="ARBA00023128"/>
    </source>
</evidence>
<feature type="domain" description="NADH dehydrogenase subunit 5 C-terminal" evidence="19">
    <location>
        <begin position="413"/>
        <end position="591"/>
    </location>
</feature>
<evidence type="ECO:0000256" key="12">
    <source>
        <dbReference type="ARBA" id="ARBA00023075"/>
    </source>
</evidence>
<keyword evidence="9" id="KW-0249">Electron transport</keyword>
<feature type="transmembrane region" description="Helical" evidence="16">
    <location>
        <begin position="356"/>
        <end position="377"/>
    </location>
</feature>
<feature type="transmembrane region" description="Helical" evidence="16">
    <location>
        <begin position="233"/>
        <end position="253"/>
    </location>
</feature>
<feature type="transmembrane region" description="Helical" evidence="16">
    <location>
        <begin position="317"/>
        <end position="335"/>
    </location>
</feature>
<dbReference type="GO" id="GO:0042773">
    <property type="term" value="P:ATP synthesis coupled electron transport"/>
    <property type="evidence" value="ECO:0007669"/>
    <property type="project" value="InterPro"/>
</dbReference>
<organism evidence="20">
    <name type="scientific">Callopistes maculatus</name>
    <dbReference type="NCBI Taxonomy" id="271259"/>
    <lineage>
        <taxon>Eukaryota</taxon>
        <taxon>Metazoa</taxon>
        <taxon>Chordata</taxon>
        <taxon>Craniata</taxon>
        <taxon>Vertebrata</taxon>
        <taxon>Euteleostomi</taxon>
        <taxon>Lepidosauria</taxon>
        <taxon>Squamata</taxon>
        <taxon>Bifurcata</taxon>
        <taxon>Unidentata</taxon>
        <taxon>Episquamata</taxon>
        <taxon>Laterata</taxon>
        <taxon>Teiioidea</taxon>
        <taxon>Teiidae</taxon>
        <taxon>Callopistes</taxon>
    </lineage>
</organism>
<dbReference type="InterPro" id="IPR010934">
    <property type="entry name" value="NADH_DH_su5_C"/>
</dbReference>
<dbReference type="NCBIfam" id="TIGR01974">
    <property type="entry name" value="NDH_I_L"/>
    <property type="match status" value="1"/>
</dbReference>
<feature type="transmembrane region" description="Helical" evidence="16">
    <location>
        <begin position="476"/>
        <end position="495"/>
    </location>
</feature>
<dbReference type="GO" id="GO:0015990">
    <property type="term" value="P:electron transport coupled proton transport"/>
    <property type="evidence" value="ECO:0007669"/>
    <property type="project" value="TreeGrafter"/>
</dbReference>
<reference evidence="20" key="1">
    <citation type="submission" date="2004-04" db="EMBL/GenBank/DDBJ databases">
        <title>A nearly complete mitochondrial DNA sequence of the spotted false monitor, Callopistes maculatus.</title>
        <authorList>
            <person name="Kumazawa Y."/>
        </authorList>
    </citation>
    <scope>NUCLEOTIDE SEQUENCE</scope>
</reference>
<keyword evidence="11 16" id="KW-0520">NAD</keyword>
<feature type="transmembrane region" description="Helical" evidence="16">
    <location>
        <begin position="445"/>
        <end position="464"/>
    </location>
</feature>
<feature type="domain" description="NADH-Ubiquinone oxidoreductase (complex I) chain 5 N-terminal" evidence="18">
    <location>
        <begin position="61"/>
        <end position="110"/>
    </location>
</feature>
<keyword evidence="12 16" id="KW-0830">Ubiquinone</keyword>
<feature type="domain" description="NADH:quinone oxidoreductase/Mrp antiporter transmembrane" evidence="17">
    <location>
        <begin position="126"/>
        <end position="410"/>
    </location>
</feature>
<comment type="catalytic activity">
    <reaction evidence="15 16">
        <text>a ubiquinone + NADH + 5 H(+)(in) = a ubiquinol + NAD(+) + 4 H(+)(out)</text>
        <dbReference type="Rhea" id="RHEA:29091"/>
        <dbReference type="Rhea" id="RHEA-COMP:9565"/>
        <dbReference type="Rhea" id="RHEA-COMP:9566"/>
        <dbReference type="ChEBI" id="CHEBI:15378"/>
        <dbReference type="ChEBI" id="CHEBI:16389"/>
        <dbReference type="ChEBI" id="CHEBI:17976"/>
        <dbReference type="ChEBI" id="CHEBI:57540"/>
        <dbReference type="ChEBI" id="CHEBI:57945"/>
        <dbReference type="EC" id="7.1.1.2"/>
    </reaction>
</comment>
<keyword evidence="8" id="KW-1278">Translocase</keyword>
<feature type="transmembrane region" description="Helical" evidence="16">
    <location>
        <begin position="109"/>
        <end position="126"/>
    </location>
</feature>
<dbReference type="Pfam" id="PF00361">
    <property type="entry name" value="Proton_antipo_M"/>
    <property type="match status" value="1"/>
</dbReference>
<dbReference type="AlphaFoldDB" id="A0A348B081"/>
<gene>
    <name evidence="20" type="primary">ND5</name>
</gene>
<evidence type="ECO:0000256" key="9">
    <source>
        <dbReference type="ARBA" id="ARBA00022982"/>
    </source>
</evidence>
<dbReference type="GO" id="GO:0003954">
    <property type="term" value="F:NADH dehydrogenase activity"/>
    <property type="evidence" value="ECO:0007669"/>
    <property type="project" value="TreeGrafter"/>
</dbReference>
<keyword evidence="10 16" id="KW-1133">Transmembrane helix</keyword>
<evidence type="ECO:0000256" key="11">
    <source>
        <dbReference type="ARBA" id="ARBA00023027"/>
    </source>
</evidence>
<keyword evidence="7" id="KW-0999">Mitochondrion inner membrane</keyword>
<feature type="transmembrane region" description="Helical" evidence="16">
    <location>
        <begin position="293"/>
        <end position="311"/>
    </location>
</feature>
<comment type="function">
    <text evidence="16">Core subunit of the mitochondrial membrane respiratory chain NADH dehydrogenase (Complex I) which catalyzes electron transfer from NADH through the respiratory chain, using ubiquinone as an electron acceptor. Essential for the catalytic activity and assembly of complex I.</text>
</comment>
<feature type="transmembrane region" description="Helical" evidence="16">
    <location>
        <begin position="265"/>
        <end position="286"/>
    </location>
</feature>
<dbReference type="EC" id="7.1.1.2" evidence="2 16"/>
<accession>A0A348B081</accession>